<evidence type="ECO:0000256" key="1">
    <source>
        <dbReference type="ARBA" id="ARBA00023015"/>
    </source>
</evidence>
<dbReference type="OrthoDB" id="5582699at2"/>
<evidence type="ECO:0000313" key="5">
    <source>
        <dbReference type="EMBL" id="RKG37614.1"/>
    </source>
</evidence>
<organism evidence="5 6">
    <name type="scientific">Acinetobacter rongchengensis</name>
    <dbReference type="NCBI Taxonomy" id="2419601"/>
    <lineage>
        <taxon>Bacteria</taxon>
        <taxon>Pseudomonadati</taxon>
        <taxon>Pseudomonadota</taxon>
        <taxon>Gammaproteobacteria</taxon>
        <taxon>Moraxellales</taxon>
        <taxon>Moraxellaceae</taxon>
        <taxon>Acinetobacter</taxon>
    </lineage>
</organism>
<dbReference type="EMBL" id="RAXT01000018">
    <property type="protein sequence ID" value="RKG37614.1"/>
    <property type="molecule type" value="Genomic_DNA"/>
</dbReference>
<dbReference type="SUPFAM" id="SSF46689">
    <property type="entry name" value="Homeodomain-like"/>
    <property type="match status" value="1"/>
</dbReference>
<protein>
    <submittedName>
        <fullName evidence="5">AraC family transcriptional regulator</fullName>
    </submittedName>
</protein>
<dbReference type="Proteomes" id="UP000280405">
    <property type="component" value="Unassembled WGS sequence"/>
</dbReference>
<evidence type="ECO:0000256" key="3">
    <source>
        <dbReference type="ARBA" id="ARBA00023163"/>
    </source>
</evidence>
<dbReference type="GO" id="GO:0000976">
    <property type="term" value="F:transcription cis-regulatory region binding"/>
    <property type="evidence" value="ECO:0007669"/>
    <property type="project" value="TreeGrafter"/>
</dbReference>
<keyword evidence="6" id="KW-1185">Reference proteome</keyword>
<proteinExistence type="predicted"/>
<dbReference type="Pfam" id="PF12625">
    <property type="entry name" value="Arabinose_bd"/>
    <property type="match status" value="1"/>
</dbReference>
<dbReference type="Pfam" id="PF12833">
    <property type="entry name" value="HTH_18"/>
    <property type="match status" value="1"/>
</dbReference>
<dbReference type="GO" id="GO:0005829">
    <property type="term" value="C:cytosol"/>
    <property type="evidence" value="ECO:0007669"/>
    <property type="project" value="TreeGrafter"/>
</dbReference>
<gene>
    <name evidence="5" type="ORF">D7V20_10140</name>
</gene>
<feature type="domain" description="HTH araC/xylS-type" evidence="4">
    <location>
        <begin position="246"/>
        <end position="342"/>
    </location>
</feature>
<dbReference type="InterPro" id="IPR018060">
    <property type="entry name" value="HTH_AraC"/>
</dbReference>
<dbReference type="AlphaFoldDB" id="A0A3A8F5H9"/>
<dbReference type="PROSITE" id="PS01124">
    <property type="entry name" value="HTH_ARAC_FAMILY_2"/>
    <property type="match status" value="1"/>
</dbReference>
<evidence type="ECO:0000256" key="2">
    <source>
        <dbReference type="ARBA" id="ARBA00023125"/>
    </source>
</evidence>
<dbReference type="SMART" id="SM00342">
    <property type="entry name" value="HTH_ARAC"/>
    <property type="match status" value="1"/>
</dbReference>
<dbReference type="InterPro" id="IPR032687">
    <property type="entry name" value="AraC-type_N"/>
</dbReference>
<dbReference type="Gene3D" id="1.10.10.60">
    <property type="entry name" value="Homeodomain-like"/>
    <property type="match status" value="1"/>
</dbReference>
<dbReference type="InterPro" id="IPR009057">
    <property type="entry name" value="Homeodomain-like_sf"/>
</dbReference>
<dbReference type="RefSeq" id="WP_120384171.1">
    <property type="nucleotide sequence ID" value="NZ_RAXT01000018.1"/>
</dbReference>
<reference evidence="5 6" key="1">
    <citation type="submission" date="2018-09" db="EMBL/GenBank/DDBJ databases">
        <title>The draft genome of Acinetobacter spp. strains.</title>
        <authorList>
            <person name="Qin J."/>
            <person name="Feng Y."/>
            <person name="Zong Z."/>
        </authorList>
    </citation>
    <scope>NUCLEOTIDE SEQUENCE [LARGE SCALE GENOMIC DNA]</scope>
    <source>
        <strain evidence="5 6">WCHAc060115</strain>
    </source>
</reference>
<keyword evidence="3" id="KW-0804">Transcription</keyword>
<sequence>MPIQQTEFNTSQFFIPPILLSSLIHYAQQQDWSYHAWFENFNLDIDQVIQNQGFVPFSALCNVVQHALERTQQPNLGLLLGSSEGQVAMGILGFAMQACKDVTEAMQTALHYHPISGSVLDLKLHIQKDYCEIEILERCPCGALNAFFCDEVLASIMSCLNMMLGDHRELVDLELSYDGSSYLADYQRIFNCPVHFNSPKNIIRFHKNILSRTLKNHSPANYQTAIKMCDLALQQFKQINQPSLAQVLQYLIESHLPERFDMQQAAQHFHFSERHLRRLLKSEGLNFQLIRQHVLENKAKKMLRNDDSINEISHILGFSESREFRRAFKKWTGFSPTNFKKVELNQLI</sequence>
<dbReference type="PANTHER" id="PTHR47894:SF1">
    <property type="entry name" value="HTH-TYPE TRANSCRIPTIONAL REGULATOR VQSM"/>
    <property type="match status" value="1"/>
</dbReference>
<accession>A0A3A8F5H9</accession>
<name>A0A3A8F5H9_9GAMM</name>
<evidence type="ECO:0000313" key="6">
    <source>
        <dbReference type="Proteomes" id="UP000280405"/>
    </source>
</evidence>
<evidence type="ECO:0000259" key="4">
    <source>
        <dbReference type="PROSITE" id="PS01124"/>
    </source>
</evidence>
<comment type="caution">
    <text evidence="5">The sequence shown here is derived from an EMBL/GenBank/DDBJ whole genome shotgun (WGS) entry which is preliminary data.</text>
</comment>
<keyword evidence="1" id="KW-0805">Transcription regulation</keyword>
<dbReference type="GO" id="GO:0003700">
    <property type="term" value="F:DNA-binding transcription factor activity"/>
    <property type="evidence" value="ECO:0007669"/>
    <property type="project" value="InterPro"/>
</dbReference>
<keyword evidence="2" id="KW-0238">DNA-binding</keyword>
<dbReference type="PANTHER" id="PTHR47894">
    <property type="entry name" value="HTH-TYPE TRANSCRIPTIONAL REGULATOR GADX"/>
    <property type="match status" value="1"/>
</dbReference>